<dbReference type="AlphaFoldDB" id="A0A557S373"/>
<comment type="caution">
    <text evidence="2">The sequence shown here is derived from an EMBL/GenBank/DDBJ whole genome shotgun (WGS) entry which is preliminary data.</text>
</comment>
<gene>
    <name evidence="2" type="ORF">FHP89_19660</name>
</gene>
<feature type="domain" description="CNP1-like uncharacterised" evidence="1">
    <location>
        <begin position="48"/>
        <end position="176"/>
    </location>
</feature>
<organism evidence="2 3">
    <name type="scientific">Denitromonas halophila</name>
    <dbReference type="NCBI Taxonomy" id="1629404"/>
    <lineage>
        <taxon>Bacteria</taxon>
        <taxon>Pseudomonadati</taxon>
        <taxon>Pseudomonadota</taxon>
        <taxon>Betaproteobacteria</taxon>
        <taxon>Rhodocyclales</taxon>
        <taxon>Zoogloeaceae</taxon>
        <taxon>Denitromonas</taxon>
    </lineage>
</organism>
<evidence type="ECO:0000313" key="2">
    <source>
        <dbReference type="EMBL" id="TVO71871.1"/>
    </source>
</evidence>
<dbReference type="InterPro" id="IPR014861">
    <property type="entry name" value="CNP1-like_dom"/>
</dbReference>
<dbReference type="PROSITE" id="PS51257">
    <property type="entry name" value="PROKAR_LIPOPROTEIN"/>
    <property type="match status" value="1"/>
</dbReference>
<proteinExistence type="predicted"/>
<name>A0A557S373_9RHOO</name>
<dbReference type="EMBL" id="VMNI01000023">
    <property type="protein sequence ID" value="TVO71871.1"/>
    <property type="molecule type" value="Genomic_DNA"/>
</dbReference>
<reference evidence="2 3" key="1">
    <citation type="submission" date="2019-07" db="EMBL/GenBank/DDBJ databases">
        <title>The pathways for chlorine oxyanion respiration interact through the shared metabolite chlorate.</title>
        <authorList>
            <person name="Barnum T.P."/>
            <person name="Cheng Y."/>
            <person name="Hill K.A."/>
            <person name="Lucas L.N."/>
            <person name="Carlson H.K."/>
            <person name="Coates J.D."/>
        </authorList>
    </citation>
    <scope>NUCLEOTIDE SEQUENCE [LARGE SCALE GENOMIC DNA]</scope>
    <source>
        <strain evidence="2 3">SFB-1</strain>
    </source>
</reference>
<evidence type="ECO:0000259" key="1">
    <source>
        <dbReference type="Pfam" id="PF08750"/>
    </source>
</evidence>
<accession>A0A557S373</accession>
<sequence length="183" mass="20213">MGRSQSKGECMHAKQFVRVASAVVVAALAGCTINGPVREWQDPNEIVKWDEADVVLPTAMPVEADLIEFDVRRRGQGSFFVDGAHVEIGKDGVTRLPLVTRSTRGAVSVTYEGFRCATGENRLYAIAAEGEWSAPKVNPWRPVGNSSFEPKSVLMQDFLCHGTTPLQARDVIQKLRFPPTDWR</sequence>
<protein>
    <recommendedName>
        <fullName evidence="1">CNP1-like uncharacterized domain-containing protein</fullName>
    </recommendedName>
</protein>
<dbReference type="Pfam" id="PF08750">
    <property type="entry name" value="CNP1"/>
    <property type="match status" value="1"/>
</dbReference>
<evidence type="ECO:0000313" key="3">
    <source>
        <dbReference type="Proteomes" id="UP000318349"/>
    </source>
</evidence>
<dbReference type="Proteomes" id="UP000318349">
    <property type="component" value="Unassembled WGS sequence"/>
</dbReference>